<dbReference type="SUPFAM" id="SSF52540">
    <property type="entry name" value="P-loop containing nucleoside triphosphate hydrolases"/>
    <property type="match status" value="1"/>
</dbReference>
<dbReference type="SUPFAM" id="SSF48452">
    <property type="entry name" value="TPR-like"/>
    <property type="match status" value="2"/>
</dbReference>
<evidence type="ECO:0000259" key="3">
    <source>
        <dbReference type="PROSITE" id="PS50043"/>
    </source>
</evidence>
<dbReference type="SUPFAM" id="SSF46894">
    <property type="entry name" value="C-terminal effector domain of the bipartite response regulators"/>
    <property type="match status" value="1"/>
</dbReference>
<dbReference type="PANTHER" id="PTHR16305">
    <property type="entry name" value="TESTICULAR SOLUBLE ADENYLYL CYCLASE"/>
    <property type="match status" value="1"/>
</dbReference>
<dbReference type="CDD" id="cd06170">
    <property type="entry name" value="LuxR_C_like"/>
    <property type="match status" value="1"/>
</dbReference>
<dbReference type="PANTHER" id="PTHR16305:SF35">
    <property type="entry name" value="TRANSCRIPTIONAL ACTIVATOR DOMAIN"/>
    <property type="match status" value="1"/>
</dbReference>
<reference evidence="4" key="1">
    <citation type="submission" date="2021-02" db="EMBL/GenBank/DDBJ databases">
        <title>Natronoglycomyces albus gen. nov., sp. nov, a haloalkaliphilic actinobacterium from a soda solonchak soil.</title>
        <authorList>
            <person name="Sorokin D.Y."/>
            <person name="Khijniak T.V."/>
            <person name="Zakharycheva A.P."/>
            <person name="Boueva O.V."/>
            <person name="Ariskina E.V."/>
            <person name="Hahnke R.L."/>
            <person name="Bunk B."/>
            <person name="Sproer C."/>
            <person name="Schumann P."/>
            <person name="Evtushenko L.I."/>
            <person name="Kublanov I.V."/>
        </authorList>
    </citation>
    <scope>NUCLEOTIDE SEQUENCE</scope>
    <source>
        <strain evidence="4">DSM 106290</strain>
    </source>
</reference>
<dbReference type="RefSeq" id="WP_213170071.1">
    <property type="nucleotide sequence ID" value="NZ_CP070496.1"/>
</dbReference>
<dbReference type="AlphaFoldDB" id="A0A895XJT3"/>
<protein>
    <submittedName>
        <fullName evidence="4">AAA family ATPase</fullName>
    </submittedName>
</protein>
<dbReference type="InterPro" id="IPR003593">
    <property type="entry name" value="AAA+_ATPase"/>
</dbReference>
<keyword evidence="5" id="KW-1185">Reference proteome</keyword>
<gene>
    <name evidence="4" type="ORF">JQS30_09600</name>
</gene>
<dbReference type="SMART" id="SM00421">
    <property type="entry name" value="HTH_LUXR"/>
    <property type="match status" value="1"/>
</dbReference>
<dbReference type="PRINTS" id="PR00038">
    <property type="entry name" value="HTHLUXR"/>
</dbReference>
<dbReference type="InterPro" id="IPR011990">
    <property type="entry name" value="TPR-like_helical_dom_sf"/>
</dbReference>
<feature type="domain" description="HTH luxR-type" evidence="3">
    <location>
        <begin position="844"/>
        <end position="909"/>
    </location>
</feature>
<dbReference type="GO" id="GO:0003677">
    <property type="term" value="F:DNA binding"/>
    <property type="evidence" value="ECO:0007669"/>
    <property type="project" value="InterPro"/>
</dbReference>
<dbReference type="Gene3D" id="1.10.10.10">
    <property type="entry name" value="Winged helix-like DNA-binding domain superfamily/Winged helix DNA-binding domain"/>
    <property type="match status" value="1"/>
</dbReference>
<dbReference type="InterPro" id="IPR036388">
    <property type="entry name" value="WH-like_DNA-bd_sf"/>
</dbReference>
<dbReference type="Gene3D" id="1.25.40.10">
    <property type="entry name" value="Tetratricopeptide repeat domain"/>
    <property type="match status" value="1"/>
</dbReference>
<organism evidence="4 5">
    <name type="scientific">Natronoglycomyces albus</name>
    <dbReference type="NCBI Taxonomy" id="2811108"/>
    <lineage>
        <taxon>Bacteria</taxon>
        <taxon>Bacillati</taxon>
        <taxon>Actinomycetota</taxon>
        <taxon>Actinomycetes</taxon>
        <taxon>Glycomycetales</taxon>
        <taxon>Glycomycetaceae</taxon>
        <taxon>Natronoglycomyces</taxon>
    </lineage>
</organism>
<accession>A0A895XJT3</accession>
<name>A0A895XJT3_9ACTN</name>
<dbReference type="KEGG" id="nav:JQS30_09600"/>
<dbReference type="GO" id="GO:0004016">
    <property type="term" value="F:adenylate cyclase activity"/>
    <property type="evidence" value="ECO:0007669"/>
    <property type="project" value="TreeGrafter"/>
</dbReference>
<dbReference type="SMART" id="SM00382">
    <property type="entry name" value="AAA"/>
    <property type="match status" value="1"/>
</dbReference>
<keyword evidence="1" id="KW-0547">Nucleotide-binding</keyword>
<dbReference type="GO" id="GO:0006355">
    <property type="term" value="P:regulation of DNA-templated transcription"/>
    <property type="evidence" value="ECO:0007669"/>
    <property type="project" value="InterPro"/>
</dbReference>
<evidence type="ECO:0000313" key="4">
    <source>
        <dbReference type="EMBL" id="QSB04072.1"/>
    </source>
</evidence>
<dbReference type="PROSITE" id="PS50043">
    <property type="entry name" value="HTH_LUXR_2"/>
    <property type="match status" value="1"/>
</dbReference>
<evidence type="ECO:0000313" key="5">
    <source>
        <dbReference type="Proteomes" id="UP000662939"/>
    </source>
</evidence>
<evidence type="ECO:0000256" key="1">
    <source>
        <dbReference type="ARBA" id="ARBA00022741"/>
    </source>
</evidence>
<evidence type="ECO:0000256" key="2">
    <source>
        <dbReference type="ARBA" id="ARBA00022840"/>
    </source>
</evidence>
<dbReference type="Pfam" id="PF13191">
    <property type="entry name" value="AAA_16"/>
    <property type="match status" value="1"/>
</dbReference>
<dbReference type="EMBL" id="CP070496">
    <property type="protein sequence ID" value="QSB04072.1"/>
    <property type="molecule type" value="Genomic_DNA"/>
</dbReference>
<keyword evidence="2" id="KW-0067">ATP-binding</keyword>
<dbReference type="InterPro" id="IPR041664">
    <property type="entry name" value="AAA_16"/>
</dbReference>
<dbReference type="GO" id="GO:0005524">
    <property type="term" value="F:ATP binding"/>
    <property type="evidence" value="ECO:0007669"/>
    <property type="project" value="UniProtKB-KW"/>
</dbReference>
<sequence length="914" mass="99884">MATVQSAPIVRVAVLQDLQRELESNSRIILHGPTGMGKTTLANQLLENLTHLRVLSARATPITASQDNSTLIELLSSVTESDIAAVESTKRATIENLMESLAPPTEHNPCAVRIAVTELIATMAMKQPLLLFIDDAQWLDNSTIDVISYLLRRLPNERVHAILVVPPDSIEDLHRTFDLTSFGVPPWDITEVNKLIQSHGIPSRLSGRIHHASGGNPYLAELAASSLTGWREPSDFLQAPQETAESRMATSRTIDELPREVRKTLLLVALSDHPTTTLLRRAGDTECAAHLDRARDIVSIDADGIITFCAEIFADGVRDQAGHDDVIAAHRALADAENDVIFSLKHQALANVDTSAELARALGEASGQAVERGYRKLAAELLLLSAERTPADQPDKAIERLVLATQHAEMTSHTDLVRRAASGVLRLATSPADRVRAHFALMQAAGQALADLDEVFAEAEALAATEPALLAEYKMWQAWRANVSMADPHRAIEYTKEAANLAHGVDQELYSVALTYQAVLTRSVGDLSCRAILEEALAATPTNYNGEIRTSAPQMKAIFALLDYKVDESRELNLELLPQVSKRGDLRDQVGIWHMLATTEIRAGNCAKALRYIKRAMERNETTDHSPGPLWIAASAVYAAAVSMDEGKALARNALDASREENDLLHIAHSLTSIGQFQLISGDAHAAVSALSEGRTLLTTAGIIDPSLARWHSDLVEALAMTGRVAEAEGLLIDLRSLATQLELPFVLASLDRAESACLTARGDTDAAAAMLLKAREAFEGLRLPLEIGRVILTQGRLERRRRRQKAARDYIAEAAQLFRDHEAYGWLGIVESEQTRLSQGPRNTESKLSLTHAEQRLAKLVAEGASNREAAAQLYLSVKTVESTLTRVYRKVGIRSRTQLVEYMGRHSESSEQ</sequence>
<dbReference type="InterPro" id="IPR000792">
    <property type="entry name" value="Tscrpt_reg_LuxR_C"/>
</dbReference>
<dbReference type="InterPro" id="IPR016032">
    <property type="entry name" value="Sig_transdc_resp-reg_C-effctor"/>
</dbReference>
<dbReference type="Proteomes" id="UP000662939">
    <property type="component" value="Chromosome"/>
</dbReference>
<dbReference type="InterPro" id="IPR027417">
    <property type="entry name" value="P-loop_NTPase"/>
</dbReference>
<proteinExistence type="predicted"/>
<dbReference type="Gene3D" id="3.40.50.300">
    <property type="entry name" value="P-loop containing nucleotide triphosphate hydrolases"/>
    <property type="match status" value="1"/>
</dbReference>
<dbReference type="GO" id="GO:0005737">
    <property type="term" value="C:cytoplasm"/>
    <property type="evidence" value="ECO:0007669"/>
    <property type="project" value="TreeGrafter"/>
</dbReference>
<dbReference type="Pfam" id="PF00196">
    <property type="entry name" value="GerE"/>
    <property type="match status" value="1"/>
</dbReference>